<evidence type="ECO:0008006" key="4">
    <source>
        <dbReference type="Google" id="ProtNLM"/>
    </source>
</evidence>
<feature type="region of interest" description="Disordered" evidence="1">
    <location>
        <begin position="1"/>
        <end position="25"/>
    </location>
</feature>
<dbReference type="Proteomes" id="UP000237819">
    <property type="component" value="Unassembled WGS sequence"/>
</dbReference>
<organism evidence="2 3">
    <name type="scientific">Blastopirellula marina</name>
    <dbReference type="NCBI Taxonomy" id="124"/>
    <lineage>
        <taxon>Bacteria</taxon>
        <taxon>Pseudomonadati</taxon>
        <taxon>Planctomycetota</taxon>
        <taxon>Planctomycetia</taxon>
        <taxon>Pirellulales</taxon>
        <taxon>Pirellulaceae</taxon>
        <taxon>Blastopirellula</taxon>
    </lineage>
</organism>
<sequence length="156" mass="16683">MDGSTWQQGELGFHPGQSGGGTDPSMAILTFTSPITGFANIIFDIEMGLNGNISWFIDQNTDAGNLASGSMSSISETASFSIADLWVNKNDNLNFIVASNGNPGSDLVVIKQAQIELNAVPEPSSAMLVIFFLGTIGIYRYWSESLRLNSRLATTP</sequence>
<gene>
    <name evidence="2" type="ORF">C5Y93_14475</name>
</gene>
<dbReference type="AlphaFoldDB" id="A0A2S8GMJ5"/>
<evidence type="ECO:0000313" key="2">
    <source>
        <dbReference type="EMBL" id="PQO45638.1"/>
    </source>
</evidence>
<evidence type="ECO:0000313" key="3">
    <source>
        <dbReference type="Proteomes" id="UP000237819"/>
    </source>
</evidence>
<protein>
    <recommendedName>
        <fullName evidence="4">PEP-CTERM protein-sorting domain-containing protein</fullName>
    </recommendedName>
</protein>
<accession>A0A2S8GMJ5</accession>
<name>A0A2S8GMJ5_9BACT</name>
<reference evidence="2 3" key="1">
    <citation type="submission" date="2018-02" db="EMBL/GenBank/DDBJ databases">
        <title>Comparative genomes isolates from brazilian mangrove.</title>
        <authorList>
            <person name="Araujo J.E."/>
            <person name="Taketani R.G."/>
            <person name="Silva M.C.P."/>
            <person name="Loureco M.V."/>
            <person name="Andreote F.D."/>
        </authorList>
    </citation>
    <scope>NUCLEOTIDE SEQUENCE [LARGE SCALE GENOMIC DNA]</scope>
    <source>
        <strain evidence="2 3">Nap-Phe MGV</strain>
    </source>
</reference>
<proteinExistence type="predicted"/>
<dbReference type="EMBL" id="PUHZ01000014">
    <property type="protein sequence ID" value="PQO45638.1"/>
    <property type="molecule type" value="Genomic_DNA"/>
</dbReference>
<comment type="caution">
    <text evidence="2">The sequence shown here is derived from an EMBL/GenBank/DDBJ whole genome shotgun (WGS) entry which is preliminary data.</text>
</comment>
<evidence type="ECO:0000256" key="1">
    <source>
        <dbReference type="SAM" id="MobiDB-lite"/>
    </source>
</evidence>